<sequence length="80" mass="8174">GQAAATHRPPQHAALRASPSVGPRLLGGDLGSPGASGESAVQVEGRQRHGAAEMGTPGKQAATEQASRGWKHEWTADVAR</sequence>
<evidence type="ECO:0000256" key="1">
    <source>
        <dbReference type="SAM" id="MobiDB-lite"/>
    </source>
</evidence>
<gene>
    <name evidence="2" type="ORF">TSPGSL018_15640</name>
</gene>
<accession>A0A061S5G8</accession>
<dbReference type="EMBL" id="GBEZ01007198">
    <property type="protein sequence ID" value="JAC78249.1"/>
    <property type="molecule type" value="Transcribed_RNA"/>
</dbReference>
<evidence type="ECO:0000313" key="2">
    <source>
        <dbReference type="EMBL" id="JAC78249.1"/>
    </source>
</evidence>
<dbReference type="AlphaFoldDB" id="A0A061S5G8"/>
<feature type="non-terminal residue" evidence="2">
    <location>
        <position position="1"/>
    </location>
</feature>
<organism evidence="2">
    <name type="scientific">Tetraselmis sp. GSL018</name>
    <dbReference type="NCBI Taxonomy" id="582737"/>
    <lineage>
        <taxon>Eukaryota</taxon>
        <taxon>Viridiplantae</taxon>
        <taxon>Chlorophyta</taxon>
        <taxon>core chlorophytes</taxon>
        <taxon>Chlorodendrophyceae</taxon>
        <taxon>Chlorodendrales</taxon>
        <taxon>Chlorodendraceae</taxon>
        <taxon>Tetraselmis</taxon>
    </lineage>
</organism>
<protein>
    <submittedName>
        <fullName evidence="2">Uncharacterized protein</fullName>
    </submittedName>
</protein>
<feature type="region of interest" description="Disordered" evidence="1">
    <location>
        <begin position="1"/>
        <end position="80"/>
    </location>
</feature>
<feature type="compositionally biased region" description="Basic and acidic residues" evidence="1">
    <location>
        <begin position="70"/>
        <end position="80"/>
    </location>
</feature>
<feature type="non-terminal residue" evidence="2">
    <location>
        <position position="80"/>
    </location>
</feature>
<reference evidence="2" key="1">
    <citation type="submission" date="2014-05" db="EMBL/GenBank/DDBJ databases">
        <title>The transcriptome of the halophilic microalga Tetraselmis sp. GSL018 isolated from the Great Salt Lake, Utah.</title>
        <authorList>
            <person name="Jinkerson R.E."/>
            <person name="D'Adamo S."/>
            <person name="Posewitz M.C."/>
        </authorList>
    </citation>
    <scope>NUCLEOTIDE SEQUENCE</scope>
    <source>
        <strain evidence="2">GSL018</strain>
    </source>
</reference>
<proteinExistence type="predicted"/>
<name>A0A061S5G8_9CHLO</name>